<keyword evidence="14" id="KW-0325">Glycoprotein</keyword>
<evidence type="ECO:0000256" key="9">
    <source>
        <dbReference type="ARBA" id="ARBA00022989"/>
    </source>
</evidence>
<dbReference type="HOGENOM" id="CLU_096296_0_1_1"/>
<keyword evidence="9 20" id="KW-1133">Transmembrane helix</keyword>
<dbReference type="Gene3D" id="2.60.40.10">
    <property type="entry name" value="Immunoglobulins"/>
    <property type="match status" value="1"/>
</dbReference>
<feature type="chain" id="PRO_5003580546" description="Sodium channel regulatory subunit beta-3" evidence="21">
    <location>
        <begin position="24"/>
        <end position="201"/>
    </location>
</feature>
<evidence type="ECO:0000313" key="24">
    <source>
        <dbReference type="Proteomes" id="UP000008672"/>
    </source>
</evidence>
<dbReference type="AlphaFoldDB" id="H3ASG9"/>
<dbReference type="GO" id="GO:0001518">
    <property type="term" value="C:voltage-gated sodium channel complex"/>
    <property type="evidence" value="ECO:0007669"/>
    <property type="project" value="InterPro"/>
</dbReference>
<dbReference type="Pfam" id="PF07686">
    <property type="entry name" value="V-set"/>
    <property type="match status" value="1"/>
</dbReference>
<dbReference type="GO" id="GO:0019871">
    <property type="term" value="F:sodium channel inhibitor activity"/>
    <property type="evidence" value="ECO:0007669"/>
    <property type="project" value="TreeGrafter"/>
</dbReference>
<dbReference type="GO" id="GO:0086005">
    <property type="term" value="P:ventricular cardiac muscle cell action potential"/>
    <property type="evidence" value="ECO:0007669"/>
    <property type="project" value="TreeGrafter"/>
</dbReference>
<evidence type="ECO:0000256" key="16">
    <source>
        <dbReference type="ARBA" id="ARBA00023303"/>
    </source>
</evidence>
<keyword evidence="10" id="KW-0915">Sodium</keyword>
<dbReference type="RefSeq" id="XP_006002731.1">
    <property type="nucleotide sequence ID" value="XM_006002669.3"/>
</dbReference>
<keyword evidence="24" id="KW-1185">Reference proteome</keyword>
<evidence type="ECO:0000313" key="23">
    <source>
        <dbReference type="Ensembl" id="ENSLACP00000012590.1"/>
    </source>
</evidence>
<reference evidence="23" key="2">
    <citation type="submission" date="2025-08" db="UniProtKB">
        <authorList>
            <consortium name="Ensembl"/>
        </authorList>
    </citation>
    <scope>IDENTIFICATION</scope>
</reference>
<evidence type="ECO:0000256" key="14">
    <source>
        <dbReference type="ARBA" id="ARBA00023180"/>
    </source>
</evidence>
<dbReference type="PROSITE" id="PS51257">
    <property type="entry name" value="PROKAR_LIPOPROTEIN"/>
    <property type="match status" value="1"/>
</dbReference>
<proteinExistence type="inferred from homology"/>
<keyword evidence="11" id="KW-0406">Ion transport</keyword>
<dbReference type="CTD" id="55800"/>
<keyword evidence="4" id="KW-0894">Sodium channel</keyword>
<dbReference type="GeneID" id="102366106"/>
<organism evidence="23 24">
    <name type="scientific">Latimeria chalumnae</name>
    <name type="common">Coelacanth</name>
    <dbReference type="NCBI Taxonomy" id="7897"/>
    <lineage>
        <taxon>Eukaryota</taxon>
        <taxon>Metazoa</taxon>
        <taxon>Chordata</taxon>
        <taxon>Craniata</taxon>
        <taxon>Vertebrata</taxon>
        <taxon>Euteleostomi</taxon>
        <taxon>Coelacanthiformes</taxon>
        <taxon>Coelacanthidae</taxon>
        <taxon>Latimeria</taxon>
    </lineage>
</organism>
<evidence type="ECO:0000256" key="2">
    <source>
        <dbReference type="ARBA" id="ARBA00010404"/>
    </source>
</evidence>
<evidence type="ECO:0000256" key="17">
    <source>
        <dbReference type="ARBA" id="ARBA00023319"/>
    </source>
</evidence>
<dbReference type="InterPro" id="IPR013783">
    <property type="entry name" value="Ig-like_fold"/>
</dbReference>
<dbReference type="PROSITE" id="PS50835">
    <property type="entry name" value="IG_LIKE"/>
    <property type="match status" value="1"/>
</dbReference>
<name>H3ASG9_LATCH</name>
<evidence type="ECO:0000256" key="11">
    <source>
        <dbReference type="ARBA" id="ARBA00023065"/>
    </source>
</evidence>
<dbReference type="GO" id="GO:0086091">
    <property type="term" value="P:regulation of heart rate by cardiac conduction"/>
    <property type="evidence" value="ECO:0007669"/>
    <property type="project" value="TreeGrafter"/>
</dbReference>
<dbReference type="FunFam" id="2.60.40.10:FF:000375">
    <property type="entry name" value="Sodium channel beta 1 subunit"/>
    <property type="match status" value="1"/>
</dbReference>
<dbReference type="SUPFAM" id="SSF48726">
    <property type="entry name" value="Immunoglobulin"/>
    <property type="match status" value="1"/>
</dbReference>
<dbReference type="Bgee" id="ENSLACG00000011092">
    <property type="expression patterns" value="Expressed in muscle tissue and 4 other cell types or tissues"/>
</dbReference>
<reference evidence="24" key="1">
    <citation type="submission" date="2011-08" db="EMBL/GenBank/DDBJ databases">
        <title>The draft genome of Latimeria chalumnae.</title>
        <authorList>
            <person name="Di Palma F."/>
            <person name="Alfoldi J."/>
            <person name="Johnson J."/>
            <person name="Berlin A."/>
            <person name="Gnerre S."/>
            <person name="Jaffe D."/>
            <person name="MacCallum I."/>
            <person name="Young S."/>
            <person name="Walker B.J."/>
            <person name="Lander E."/>
            <person name="Lindblad-Toh K."/>
        </authorList>
    </citation>
    <scope>NUCLEOTIDE SEQUENCE [LARGE SCALE GENOMIC DNA]</scope>
    <source>
        <strain evidence="24">Wild caught</strain>
    </source>
</reference>
<keyword evidence="3" id="KW-0813">Transport</keyword>
<evidence type="ECO:0000256" key="1">
    <source>
        <dbReference type="ARBA" id="ARBA00004251"/>
    </source>
</evidence>
<keyword evidence="15" id="KW-0739">Sodium transport</keyword>
<dbReference type="InterPro" id="IPR013106">
    <property type="entry name" value="Ig_V-set"/>
</dbReference>
<evidence type="ECO:0000256" key="12">
    <source>
        <dbReference type="ARBA" id="ARBA00023136"/>
    </source>
</evidence>
<keyword evidence="5" id="KW-1003">Cell membrane</keyword>
<evidence type="ECO:0000256" key="19">
    <source>
        <dbReference type="ARBA" id="ARBA00049669"/>
    </source>
</evidence>
<feature type="transmembrane region" description="Helical" evidence="20">
    <location>
        <begin position="162"/>
        <end position="183"/>
    </location>
</feature>
<evidence type="ECO:0000256" key="18">
    <source>
        <dbReference type="ARBA" id="ARBA00044530"/>
    </source>
</evidence>
<keyword evidence="8" id="KW-0851">Voltage-gated channel</keyword>
<dbReference type="PANTHER" id="PTHR10546">
    <property type="entry name" value="SODIUM CHANNEL SUBUNIT BETA-1 AND 3"/>
    <property type="match status" value="1"/>
</dbReference>
<dbReference type="Ensembl" id="ENSLACT00000012684.1">
    <property type="protein sequence ID" value="ENSLACP00000012590.1"/>
    <property type="gene ID" value="ENSLACG00000011092.2"/>
</dbReference>
<accession>H3ASG9</accession>
<comment type="subcellular location">
    <subcellularLocation>
        <location evidence="1">Cell membrane</location>
        <topology evidence="1">Single-pass type I membrane protein</topology>
    </subcellularLocation>
</comment>
<keyword evidence="13" id="KW-1015">Disulfide bond</keyword>
<dbReference type="OrthoDB" id="9440529at2759"/>
<evidence type="ECO:0000256" key="20">
    <source>
        <dbReference type="SAM" id="Phobius"/>
    </source>
</evidence>
<dbReference type="GO" id="GO:0005272">
    <property type="term" value="F:sodium channel activity"/>
    <property type="evidence" value="ECO:0007669"/>
    <property type="project" value="UniProtKB-KW"/>
</dbReference>
<keyword evidence="16" id="KW-0407">Ion channel</keyword>
<comment type="subunit">
    <text evidence="19">A voltage-gated sodium (Nav) channel consists of an ion-conducting pore-forming alpha subunit functional on its own that is regulated by one or more beta subunits. Forms homodimers and homotrimers. SCN3B is non-covalently associated with alpha subunits and induces the formation of alpha subunit oligomers, including trimers. Interacts with SCN5A/Nav1.5; regulatory subunit of SCN5A/Nav1.5. Interacts with SCN7A/Nav2.1; probable regulatory subunit of SCN7A/Nav2.1. Interacts with SCN10A; regulatory subunit of SCN10A/Nav1.8. Interacts with NFASC; probably involved in targeting the sodium channels to the nodes of Ranvier.</text>
</comment>
<dbReference type="InterPro" id="IPR036179">
    <property type="entry name" value="Ig-like_dom_sf"/>
</dbReference>
<evidence type="ECO:0000256" key="3">
    <source>
        <dbReference type="ARBA" id="ARBA00022448"/>
    </source>
</evidence>
<keyword evidence="17" id="KW-0393">Immunoglobulin domain</keyword>
<evidence type="ECO:0000256" key="7">
    <source>
        <dbReference type="ARBA" id="ARBA00022729"/>
    </source>
</evidence>
<dbReference type="InterPro" id="IPR007110">
    <property type="entry name" value="Ig-like_dom"/>
</dbReference>
<evidence type="ECO:0000256" key="8">
    <source>
        <dbReference type="ARBA" id="ARBA00022882"/>
    </source>
</evidence>
<dbReference type="InterPro" id="IPR027098">
    <property type="entry name" value="Na_channel_b1/b3"/>
</dbReference>
<sequence>MMASLKTVLASSPLLLILLVGSCCPVCVEVPSETKAVQGTHMKLLCISCMKREEVLTDTYVYWWYKLQAEDEEIPMLEYNNGVPKIMEPFQGRVLWNGSKDVQDVSILLLNVTLNDSGIYRCEVKREFKFESHQHSIEDNKIVHLTVTEEAGDDFTAYISEIMMYILLVFLTIWLLIEMVYCYRKISKAEEATQENVCVIS</sequence>
<evidence type="ECO:0000256" key="6">
    <source>
        <dbReference type="ARBA" id="ARBA00022692"/>
    </source>
</evidence>
<dbReference type="Proteomes" id="UP000008672">
    <property type="component" value="Unassembled WGS sequence"/>
</dbReference>
<keyword evidence="12 20" id="KW-0472">Membrane</keyword>
<protein>
    <recommendedName>
        <fullName evidence="18">Sodium channel regulatory subunit beta-3</fullName>
    </recommendedName>
</protein>
<feature type="domain" description="Ig-like" evidence="22">
    <location>
        <begin position="25"/>
        <end position="138"/>
    </location>
</feature>
<keyword evidence="7 21" id="KW-0732">Signal</keyword>
<evidence type="ECO:0000256" key="4">
    <source>
        <dbReference type="ARBA" id="ARBA00022461"/>
    </source>
</evidence>
<evidence type="ECO:0000256" key="10">
    <source>
        <dbReference type="ARBA" id="ARBA00023053"/>
    </source>
</evidence>
<dbReference type="GeneTree" id="ENSGT00390000018560"/>
<evidence type="ECO:0000256" key="5">
    <source>
        <dbReference type="ARBA" id="ARBA00022475"/>
    </source>
</evidence>
<dbReference type="PANTHER" id="PTHR10546:SF1">
    <property type="entry name" value="SODIUM CHANNEL SUBUNIT BETA-3"/>
    <property type="match status" value="1"/>
</dbReference>
<reference evidence="23" key="3">
    <citation type="submission" date="2025-09" db="UniProtKB">
        <authorList>
            <consortium name="Ensembl"/>
        </authorList>
    </citation>
    <scope>IDENTIFICATION</scope>
</reference>
<comment type="similarity">
    <text evidence="2">Belongs to the sodium channel auxiliary subunit SCN3B (TC 8.A.17) family.</text>
</comment>
<dbReference type="EMBL" id="AFYH01133501">
    <property type="status" value="NOT_ANNOTATED_CDS"/>
    <property type="molecule type" value="Genomic_DNA"/>
</dbReference>
<keyword evidence="6 20" id="KW-0812">Transmembrane</keyword>
<gene>
    <name evidence="23" type="primary">SCN3B</name>
</gene>
<evidence type="ECO:0000256" key="13">
    <source>
        <dbReference type="ARBA" id="ARBA00023157"/>
    </source>
</evidence>
<evidence type="ECO:0000259" key="22">
    <source>
        <dbReference type="PROSITE" id="PS50835"/>
    </source>
</evidence>
<dbReference type="GO" id="GO:0044325">
    <property type="term" value="F:transmembrane transporter binding"/>
    <property type="evidence" value="ECO:0007669"/>
    <property type="project" value="TreeGrafter"/>
</dbReference>
<evidence type="ECO:0000256" key="15">
    <source>
        <dbReference type="ARBA" id="ARBA00023201"/>
    </source>
</evidence>
<evidence type="ECO:0000256" key="21">
    <source>
        <dbReference type="SAM" id="SignalP"/>
    </source>
</evidence>
<dbReference type="EMBL" id="AFYH01133500">
    <property type="status" value="NOT_ANNOTATED_CDS"/>
    <property type="molecule type" value="Genomic_DNA"/>
</dbReference>
<feature type="signal peptide" evidence="21">
    <location>
        <begin position="1"/>
        <end position="23"/>
    </location>
</feature>